<comment type="caution">
    <text evidence="7">The sequence shown here is derived from an EMBL/GenBank/DDBJ whole genome shotgun (WGS) entry which is preliminary data.</text>
</comment>
<dbReference type="SMART" id="SM00304">
    <property type="entry name" value="HAMP"/>
    <property type="match status" value="1"/>
</dbReference>
<keyword evidence="4" id="KW-0472">Membrane</keyword>
<comment type="similarity">
    <text evidence="2">Belongs to the methyl-accepting chemotaxis (MCP) protein family.</text>
</comment>
<evidence type="ECO:0008006" key="9">
    <source>
        <dbReference type="Google" id="ProtNLM"/>
    </source>
</evidence>
<name>A0ABS1CX72_9PROT</name>
<reference evidence="7 8" key="1">
    <citation type="journal article" date="2020" name="Microorganisms">
        <title>Osmotic Adaptation and Compatible Solute Biosynthesis of Phototrophic Bacteria as Revealed from Genome Analyses.</title>
        <authorList>
            <person name="Imhoff J.F."/>
            <person name="Rahn T."/>
            <person name="Kunzel S."/>
            <person name="Keller A."/>
            <person name="Neulinger S.C."/>
        </authorList>
    </citation>
    <scope>NUCLEOTIDE SEQUENCE [LARGE SCALE GENOMIC DNA]</scope>
    <source>
        <strain evidence="7 8">DSM 15382</strain>
    </source>
</reference>
<gene>
    <name evidence="7" type="ORF">CKO45_12565</name>
</gene>
<evidence type="ECO:0000256" key="1">
    <source>
        <dbReference type="ARBA" id="ARBA00023224"/>
    </source>
</evidence>
<dbReference type="Pfam" id="PF00015">
    <property type="entry name" value="MCPsignal"/>
    <property type="match status" value="1"/>
</dbReference>
<evidence type="ECO:0000259" key="5">
    <source>
        <dbReference type="PROSITE" id="PS50111"/>
    </source>
</evidence>
<keyword evidence="4" id="KW-0812">Transmembrane</keyword>
<dbReference type="PANTHER" id="PTHR32089">
    <property type="entry name" value="METHYL-ACCEPTING CHEMOTAXIS PROTEIN MCPB"/>
    <property type="match status" value="1"/>
</dbReference>
<keyword evidence="8" id="KW-1185">Reference proteome</keyword>
<evidence type="ECO:0000256" key="3">
    <source>
        <dbReference type="PROSITE-ProRule" id="PRU00284"/>
    </source>
</evidence>
<dbReference type="PROSITE" id="PS50885">
    <property type="entry name" value="HAMP"/>
    <property type="match status" value="1"/>
</dbReference>
<dbReference type="Gene3D" id="1.10.8.500">
    <property type="entry name" value="HAMP domain in histidine kinase"/>
    <property type="match status" value="1"/>
</dbReference>
<dbReference type="SUPFAM" id="SSF58104">
    <property type="entry name" value="Methyl-accepting chemotaxis protein (MCP) signaling domain"/>
    <property type="match status" value="1"/>
</dbReference>
<proteinExistence type="inferred from homology"/>
<dbReference type="EMBL" id="NRSG01000081">
    <property type="protein sequence ID" value="MBK1659067.1"/>
    <property type="molecule type" value="Genomic_DNA"/>
</dbReference>
<evidence type="ECO:0000256" key="4">
    <source>
        <dbReference type="SAM" id="Phobius"/>
    </source>
</evidence>
<organism evidence="7 8">
    <name type="scientific">Paracraurococcus ruber</name>
    <dbReference type="NCBI Taxonomy" id="77675"/>
    <lineage>
        <taxon>Bacteria</taxon>
        <taxon>Pseudomonadati</taxon>
        <taxon>Pseudomonadota</taxon>
        <taxon>Alphaproteobacteria</taxon>
        <taxon>Acetobacterales</taxon>
        <taxon>Roseomonadaceae</taxon>
        <taxon>Paracraurococcus</taxon>
    </lineage>
</organism>
<feature type="domain" description="Methyl-accepting transducer" evidence="5">
    <location>
        <begin position="447"/>
        <end position="669"/>
    </location>
</feature>
<evidence type="ECO:0000313" key="7">
    <source>
        <dbReference type="EMBL" id="MBK1659067.1"/>
    </source>
</evidence>
<dbReference type="Pfam" id="PF00672">
    <property type="entry name" value="HAMP"/>
    <property type="match status" value="1"/>
</dbReference>
<dbReference type="CDD" id="cd06225">
    <property type="entry name" value="HAMP"/>
    <property type="match status" value="1"/>
</dbReference>
<dbReference type="InterPro" id="IPR004090">
    <property type="entry name" value="Chemotax_Me-accpt_rcpt"/>
</dbReference>
<evidence type="ECO:0000259" key="6">
    <source>
        <dbReference type="PROSITE" id="PS50885"/>
    </source>
</evidence>
<accession>A0ABS1CX72</accession>
<evidence type="ECO:0000256" key="2">
    <source>
        <dbReference type="ARBA" id="ARBA00029447"/>
    </source>
</evidence>
<dbReference type="PANTHER" id="PTHR32089:SF112">
    <property type="entry name" value="LYSOZYME-LIKE PROTEIN-RELATED"/>
    <property type="match status" value="1"/>
</dbReference>
<dbReference type="SMART" id="SM00283">
    <property type="entry name" value="MA"/>
    <property type="match status" value="1"/>
</dbReference>
<dbReference type="PRINTS" id="PR00260">
    <property type="entry name" value="CHEMTRNSDUCR"/>
</dbReference>
<feature type="domain" description="HAMP" evidence="6">
    <location>
        <begin position="347"/>
        <end position="400"/>
    </location>
</feature>
<dbReference type="RefSeq" id="WP_133219077.1">
    <property type="nucleotide sequence ID" value="NZ_NRSG01000081.1"/>
</dbReference>
<evidence type="ECO:0000313" key="8">
    <source>
        <dbReference type="Proteomes" id="UP000697995"/>
    </source>
</evidence>
<dbReference type="InterPro" id="IPR004089">
    <property type="entry name" value="MCPsignal_dom"/>
</dbReference>
<feature type="transmembrane region" description="Helical" evidence="4">
    <location>
        <begin position="324"/>
        <end position="345"/>
    </location>
</feature>
<dbReference type="Proteomes" id="UP000697995">
    <property type="component" value="Unassembled WGS sequence"/>
</dbReference>
<keyword evidence="4" id="KW-1133">Transmembrane helix</keyword>
<dbReference type="PROSITE" id="PS50111">
    <property type="entry name" value="CHEMOTAXIS_TRANSDUC_2"/>
    <property type="match status" value="1"/>
</dbReference>
<sequence length="696" mass="71918">MPLRSMQGLSVKALLGLLLGVSGLIVLGFCIDLLWHSQTRLREAARQTQGAEAVLELFSSASTLRLERGDALLALGQPPSEQAQARIRPSREAAERHHAGAERILRAMGQVAQADGLRDARAEVERLRPQVDAALKLPQAQRDPGLARSWAGTSMTLVERLLAATDQTERALMLRNPQVDLLAGIRRAGWQLRSNFGLVALESQAILGGDRPASAEQAGRLQRLQGAGQEAWATLTALLALDAVPDGVRAAVEAVTPGVVGPVGQQRDRVVAEIAAGRLPKEVLQDFHAQQVPALGRMVGVATAATAAMVAEAQRAEAEARTGLLAGAAAMALALLSCLGGLLLAERLVSRPLLRLADAMRRLAAHDLSVEVPMAGRRNELGAMAAAVQVFKDNIIEADRLAAETRSQQAARLRRSETLEQLTQEFEARVGALVGGLGDAAQALQASAAEMTRMAEHGSAEAGGIARAAEGANGGVQAVAAAVEELTASVAEITRQIGQSQDVVRTAVAEAERSDAVVRNLAEGAQRISDVVTLIQQIAAQTNLLALNATIEAARAGEAGKGFSVVAGEVKALAGQTAKATEEIGAQIAGMQRATDEAVAAIRGIAGTIGQVDGITAAIAAAVEEQATAMRSISGDLQGVASGTGEVTRSIGAVSGLAEQTGRAAAQVLGASGQVSARSDGMTAELGRFLSAVKAA</sequence>
<keyword evidence="1 3" id="KW-0807">Transducer</keyword>
<dbReference type="InterPro" id="IPR003660">
    <property type="entry name" value="HAMP_dom"/>
</dbReference>
<dbReference type="Gene3D" id="1.10.287.950">
    <property type="entry name" value="Methyl-accepting chemotaxis protein"/>
    <property type="match status" value="1"/>
</dbReference>
<protein>
    <recommendedName>
        <fullName evidence="9">Methyl-accepting chemotaxis protein</fullName>
    </recommendedName>
</protein>